<protein>
    <recommendedName>
        <fullName evidence="2">RNA polymerase sigma factor SigS</fullName>
    </recommendedName>
</protein>
<dbReference type="Gene3D" id="1.20.120.1810">
    <property type="match status" value="1"/>
</dbReference>
<evidence type="ECO:0000256" key="3">
    <source>
        <dbReference type="ARBA" id="ARBA00023015"/>
    </source>
</evidence>
<dbReference type="GO" id="GO:0016987">
    <property type="term" value="F:sigma factor activity"/>
    <property type="evidence" value="ECO:0007669"/>
    <property type="project" value="UniProtKB-KW"/>
</dbReference>
<gene>
    <name evidence="9" type="ORF">IAA21_08980</name>
</gene>
<comment type="function">
    <text evidence="7">Sigma factors are initiation factors that promote the attachment of RNA polymerase to specific initiation sites and are then released. Sigma-S contributes to the protection against external stress, thus playing a role in cellular fitness and survival.</text>
</comment>
<dbReference type="InterPro" id="IPR013325">
    <property type="entry name" value="RNA_pol_sigma_r2"/>
</dbReference>
<name>A0A9D2DTC5_9FIRM</name>
<dbReference type="EMBL" id="DXBU01000124">
    <property type="protein sequence ID" value="HIZ22912.1"/>
    <property type="molecule type" value="Genomic_DNA"/>
</dbReference>
<sequence length="199" mass="22749">MVGYDKYTDEELILRLRAGESGIIDYLVGKYKDLVRQKARAMFLIGGDTDDLIQEGMIGLFKAIRDYQPGRDASLRTFAGLCIDRQLYSAIQNSNRQKHQPLNSYVSLSEEDEKGELTELWAENPEAIIIDQESTKMLQKEITSILSPMENKVLDYFLKGYGYVQIAELLNKSPKSIDNALQRIKGKIRECIKKYKNKG</sequence>
<dbReference type="GO" id="GO:0003677">
    <property type="term" value="F:DNA binding"/>
    <property type="evidence" value="ECO:0007669"/>
    <property type="project" value="UniProtKB-KW"/>
</dbReference>
<dbReference type="InterPro" id="IPR016032">
    <property type="entry name" value="Sig_transdc_resp-reg_C-effctor"/>
</dbReference>
<keyword evidence="6" id="KW-0804">Transcription</keyword>
<evidence type="ECO:0000256" key="5">
    <source>
        <dbReference type="ARBA" id="ARBA00023125"/>
    </source>
</evidence>
<evidence type="ECO:0000256" key="4">
    <source>
        <dbReference type="ARBA" id="ARBA00023082"/>
    </source>
</evidence>
<dbReference type="InterPro" id="IPR016371">
    <property type="entry name" value="RNA_pol_sigma-H_factor"/>
</dbReference>
<keyword evidence="4" id="KW-0731">Sigma factor</keyword>
<evidence type="ECO:0000256" key="1">
    <source>
        <dbReference type="ARBA" id="ARBA00007788"/>
    </source>
</evidence>
<evidence type="ECO:0000259" key="8">
    <source>
        <dbReference type="PROSITE" id="PS00715"/>
    </source>
</evidence>
<comment type="caution">
    <text evidence="9">The sequence shown here is derived from an EMBL/GenBank/DDBJ whole genome shotgun (WGS) entry which is preliminary data.</text>
</comment>
<dbReference type="PROSITE" id="PS00715">
    <property type="entry name" value="SIGMA70_1"/>
    <property type="match status" value="1"/>
</dbReference>
<keyword evidence="3" id="KW-0805">Transcription regulation</keyword>
<evidence type="ECO:0000256" key="7">
    <source>
        <dbReference type="ARBA" id="ARBA00024701"/>
    </source>
</evidence>
<feature type="domain" description="RNA polymerase sigma-70" evidence="8">
    <location>
        <begin position="51"/>
        <end position="64"/>
    </location>
</feature>
<comment type="similarity">
    <text evidence="1">Belongs to the sigma-70 factor family.</text>
</comment>
<organism evidence="9 10">
    <name type="scientific">Candidatus Blautia faecigallinarum</name>
    <dbReference type="NCBI Taxonomy" id="2838488"/>
    <lineage>
        <taxon>Bacteria</taxon>
        <taxon>Bacillati</taxon>
        <taxon>Bacillota</taxon>
        <taxon>Clostridia</taxon>
        <taxon>Lachnospirales</taxon>
        <taxon>Lachnospiraceae</taxon>
        <taxon>Blautia</taxon>
    </lineage>
</organism>
<dbReference type="Proteomes" id="UP000824041">
    <property type="component" value="Unassembled WGS sequence"/>
</dbReference>
<dbReference type="InterPro" id="IPR014284">
    <property type="entry name" value="RNA_pol_sigma-70_dom"/>
</dbReference>
<reference evidence="9" key="2">
    <citation type="submission" date="2021-04" db="EMBL/GenBank/DDBJ databases">
        <authorList>
            <person name="Gilroy R."/>
        </authorList>
    </citation>
    <scope>NUCLEOTIDE SEQUENCE</scope>
    <source>
        <strain evidence="9">14324</strain>
    </source>
</reference>
<dbReference type="GO" id="GO:0006352">
    <property type="term" value="P:DNA-templated transcription initiation"/>
    <property type="evidence" value="ECO:0007669"/>
    <property type="project" value="InterPro"/>
</dbReference>
<evidence type="ECO:0000313" key="9">
    <source>
        <dbReference type="EMBL" id="HIZ22912.1"/>
    </source>
</evidence>
<dbReference type="InterPro" id="IPR036388">
    <property type="entry name" value="WH-like_DNA-bd_sf"/>
</dbReference>
<dbReference type="InterPro" id="IPR000943">
    <property type="entry name" value="RNA_pol_sigma70"/>
</dbReference>
<accession>A0A9D2DTC5</accession>
<evidence type="ECO:0000256" key="6">
    <source>
        <dbReference type="ARBA" id="ARBA00023163"/>
    </source>
</evidence>
<proteinExistence type="inferred from homology"/>
<dbReference type="InterPro" id="IPR007627">
    <property type="entry name" value="RNA_pol_sigma70_r2"/>
</dbReference>
<dbReference type="PANTHER" id="PTHR30385:SF1">
    <property type="entry name" value="RNA POLYMERASE SIGMA-H FACTOR"/>
    <property type="match status" value="1"/>
</dbReference>
<dbReference type="SUPFAM" id="SSF46894">
    <property type="entry name" value="C-terminal effector domain of the bipartite response regulators"/>
    <property type="match status" value="1"/>
</dbReference>
<dbReference type="NCBIfam" id="TIGR02937">
    <property type="entry name" value="sigma70-ECF"/>
    <property type="match status" value="1"/>
</dbReference>
<dbReference type="SUPFAM" id="SSF88946">
    <property type="entry name" value="Sigma2 domain of RNA polymerase sigma factors"/>
    <property type="match status" value="1"/>
</dbReference>
<dbReference type="Gene3D" id="1.10.10.10">
    <property type="entry name" value="Winged helix-like DNA-binding domain superfamily/Winged helix DNA-binding domain"/>
    <property type="match status" value="1"/>
</dbReference>
<evidence type="ECO:0000256" key="2">
    <source>
        <dbReference type="ARBA" id="ARBA00021245"/>
    </source>
</evidence>
<reference evidence="9" key="1">
    <citation type="journal article" date="2021" name="PeerJ">
        <title>Extensive microbial diversity within the chicken gut microbiome revealed by metagenomics and culture.</title>
        <authorList>
            <person name="Gilroy R."/>
            <person name="Ravi A."/>
            <person name="Getino M."/>
            <person name="Pursley I."/>
            <person name="Horton D.L."/>
            <person name="Alikhan N.F."/>
            <person name="Baker D."/>
            <person name="Gharbi K."/>
            <person name="Hall N."/>
            <person name="Watson M."/>
            <person name="Adriaenssens E.M."/>
            <person name="Foster-Nyarko E."/>
            <person name="Jarju S."/>
            <person name="Secka A."/>
            <person name="Antonio M."/>
            <person name="Oren A."/>
            <person name="Chaudhuri R.R."/>
            <person name="La Ragione R."/>
            <person name="Hildebrand F."/>
            <person name="Pallen M.J."/>
        </authorList>
    </citation>
    <scope>NUCLEOTIDE SEQUENCE</scope>
    <source>
        <strain evidence="9">14324</strain>
    </source>
</reference>
<dbReference type="Pfam" id="PF04542">
    <property type="entry name" value="Sigma70_r2"/>
    <property type="match status" value="1"/>
</dbReference>
<dbReference type="PANTHER" id="PTHR30385">
    <property type="entry name" value="SIGMA FACTOR F FLAGELLAR"/>
    <property type="match status" value="1"/>
</dbReference>
<dbReference type="PIRSF" id="PIRSF002939">
    <property type="entry name" value="RNA_polymerase_sigma-H_factor"/>
    <property type="match status" value="1"/>
</dbReference>
<keyword evidence="5" id="KW-0238">DNA-binding</keyword>
<dbReference type="AlphaFoldDB" id="A0A9D2DTC5"/>
<evidence type="ECO:0000313" key="10">
    <source>
        <dbReference type="Proteomes" id="UP000824041"/>
    </source>
</evidence>